<name>A0A5K7XMY5_9BACT</name>
<keyword evidence="3" id="KW-1185">Reference proteome</keyword>
<evidence type="ECO:0000313" key="2">
    <source>
        <dbReference type="EMBL" id="BBO34489.1"/>
    </source>
</evidence>
<feature type="transmembrane region" description="Helical" evidence="1">
    <location>
        <begin position="61"/>
        <end position="79"/>
    </location>
</feature>
<organism evidence="2 3">
    <name type="scientific">Lacipirellula parvula</name>
    <dbReference type="NCBI Taxonomy" id="2650471"/>
    <lineage>
        <taxon>Bacteria</taxon>
        <taxon>Pseudomonadati</taxon>
        <taxon>Planctomycetota</taxon>
        <taxon>Planctomycetia</taxon>
        <taxon>Pirellulales</taxon>
        <taxon>Lacipirellulaceae</taxon>
        <taxon>Lacipirellula</taxon>
    </lineage>
</organism>
<gene>
    <name evidence="2" type="ORF">PLANPX_4101</name>
</gene>
<feature type="transmembrane region" description="Helical" evidence="1">
    <location>
        <begin position="36"/>
        <end position="54"/>
    </location>
</feature>
<dbReference type="RefSeq" id="WP_152100055.1">
    <property type="nucleotide sequence ID" value="NZ_AP021861.1"/>
</dbReference>
<keyword evidence="1" id="KW-1133">Transmembrane helix</keyword>
<evidence type="ECO:0000313" key="3">
    <source>
        <dbReference type="Proteomes" id="UP000326837"/>
    </source>
</evidence>
<reference evidence="3" key="1">
    <citation type="submission" date="2019-10" db="EMBL/GenBank/DDBJ databases">
        <title>Lacipirellula parvula gen. nov., sp. nov., representing a lineage of planctomycetes widespread in freshwater anoxic habitats, and description of the family Lacipirellulaceae.</title>
        <authorList>
            <person name="Dedysh S.N."/>
            <person name="Kulichevskaya I.S."/>
            <person name="Beletsky A.V."/>
            <person name="Rakitin A.L."/>
            <person name="Mardanov A.V."/>
            <person name="Ivanova A.A."/>
            <person name="Saltykova V.X."/>
            <person name="Rijpstra W.I.C."/>
            <person name="Sinninghe Damste J.S."/>
            <person name="Ravin N.V."/>
        </authorList>
    </citation>
    <scope>NUCLEOTIDE SEQUENCE [LARGE SCALE GENOMIC DNA]</scope>
    <source>
        <strain evidence="3">PX69</strain>
    </source>
</reference>
<proteinExistence type="predicted"/>
<feature type="transmembrane region" description="Helical" evidence="1">
    <location>
        <begin position="12"/>
        <end position="30"/>
    </location>
</feature>
<keyword evidence="1" id="KW-0812">Transmembrane</keyword>
<dbReference type="EMBL" id="AP021861">
    <property type="protein sequence ID" value="BBO34489.1"/>
    <property type="molecule type" value="Genomic_DNA"/>
</dbReference>
<evidence type="ECO:0000256" key="1">
    <source>
        <dbReference type="SAM" id="Phobius"/>
    </source>
</evidence>
<protein>
    <submittedName>
        <fullName evidence="2">Uncharacterized protein</fullName>
    </submittedName>
</protein>
<keyword evidence="1" id="KW-0472">Membrane</keyword>
<sequence>MDKPFDWRPPRGGVAWIAVLFFIGSLYYMIRGGDSVYTHYVCPFFLPISIGLWLKQSWARWIMFAFFVLVAVLFTISLFDQPISVRRVARGFIIAGVLLSLWEWKVYSEAVEPEPEAA</sequence>
<accession>A0A5K7XMY5</accession>
<dbReference type="KEGG" id="lpav:PLANPX_4101"/>
<dbReference type="AlphaFoldDB" id="A0A5K7XMY5"/>
<dbReference type="Proteomes" id="UP000326837">
    <property type="component" value="Chromosome"/>
</dbReference>